<keyword evidence="4" id="KW-0804">Transcription</keyword>
<dbReference type="InterPro" id="IPR013325">
    <property type="entry name" value="RNA_pol_sigma_r2"/>
</dbReference>
<dbReference type="GO" id="GO:0003677">
    <property type="term" value="F:DNA binding"/>
    <property type="evidence" value="ECO:0007669"/>
    <property type="project" value="InterPro"/>
</dbReference>
<dbReference type="Proteomes" id="UP000288227">
    <property type="component" value="Unassembled WGS sequence"/>
</dbReference>
<dbReference type="InterPro" id="IPR013249">
    <property type="entry name" value="RNA_pol_sigma70_r4_t2"/>
</dbReference>
<dbReference type="SUPFAM" id="SSF88659">
    <property type="entry name" value="Sigma3 and sigma4 domains of RNA polymerase sigma factors"/>
    <property type="match status" value="1"/>
</dbReference>
<feature type="domain" description="RNA polymerase sigma-70 region 2" evidence="5">
    <location>
        <begin position="26"/>
        <end position="92"/>
    </location>
</feature>
<name>A0A401U5L8_9BACT</name>
<feature type="domain" description="RNA polymerase sigma factor 70 region 4 type 2" evidence="6">
    <location>
        <begin position="120"/>
        <end position="172"/>
    </location>
</feature>
<dbReference type="InterPro" id="IPR007627">
    <property type="entry name" value="RNA_pol_sigma70_r2"/>
</dbReference>
<dbReference type="InterPro" id="IPR036388">
    <property type="entry name" value="WH-like_DNA-bd_sf"/>
</dbReference>
<organism evidence="7 8">
    <name type="scientific">Chryseotalea sanaruensis</name>
    <dbReference type="NCBI Taxonomy" id="2482724"/>
    <lineage>
        <taxon>Bacteria</taxon>
        <taxon>Pseudomonadati</taxon>
        <taxon>Bacteroidota</taxon>
        <taxon>Cytophagia</taxon>
        <taxon>Cytophagales</taxon>
        <taxon>Chryseotaleaceae</taxon>
        <taxon>Chryseotalea</taxon>
    </lineage>
</organism>
<keyword evidence="8" id="KW-1185">Reference proteome</keyword>
<dbReference type="AlphaFoldDB" id="A0A401U5L8"/>
<dbReference type="PANTHER" id="PTHR43133">
    <property type="entry name" value="RNA POLYMERASE ECF-TYPE SIGMA FACTO"/>
    <property type="match status" value="1"/>
</dbReference>
<dbReference type="Pfam" id="PF08281">
    <property type="entry name" value="Sigma70_r4_2"/>
    <property type="match status" value="1"/>
</dbReference>
<proteinExistence type="inferred from homology"/>
<keyword evidence="2" id="KW-0805">Transcription regulation</keyword>
<evidence type="ECO:0000256" key="3">
    <source>
        <dbReference type="ARBA" id="ARBA00023082"/>
    </source>
</evidence>
<dbReference type="CDD" id="cd06171">
    <property type="entry name" value="Sigma70_r4"/>
    <property type="match status" value="1"/>
</dbReference>
<dbReference type="InterPro" id="IPR039425">
    <property type="entry name" value="RNA_pol_sigma-70-like"/>
</dbReference>
<comment type="caution">
    <text evidence="7">The sequence shown here is derived from an EMBL/GenBank/DDBJ whole genome shotgun (WGS) entry which is preliminary data.</text>
</comment>
<dbReference type="Gene3D" id="1.10.10.10">
    <property type="entry name" value="Winged helix-like DNA-binding domain superfamily/Winged helix DNA-binding domain"/>
    <property type="match status" value="1"/>
</dbReference>
<comment type="similarity">
    <text evidence="1">Belongs to the sigma-70 factor family. ECF subfamily.</text>
</comment>
<dbReference type="NCBIfam" id="TIGR02937">
    <property type="entry name" value="sigma70-ECF"/>
    <property type="match status" value="1"/>
</dbReference>
<dbReference type="Gene3D" id="1.10.1740.10">
    <property type="match status" value="1"/>
</dbReference>
<dbReference type="GO" id="GO:0016987">
    <property type="term" value="F:sigma factor activity"/>
    <property type="evidence" value="ECO:0007669"/>
    <property type="project" value="UniProtKB-KW"/>
</dbReference>
<evidence type="ECO:0000313" key="7">
    <source>
        <dbReference type="EMBL" id="GCC50211.1"/>
    </source>
</evidence>
<evidence type="ECO:0000256" key="1">
    <source>
        <dbReference type="ARBA" id="ARBA00010641"/>
    </source>
</evidence>
<dbReference type="PANTHER" id="PTHR43133:SF51">
    <property type="entry name" value="RNA POLYMERASE SIGMA FACTOR"/>
    <property type="match status" value="1"/>
</dbReference>
<reference evidence="7 8" key="1">
    <citation type="submission" date="2018-11" db="EMBL/GenBank/DDBJ databases">
        <title>Chryseotalea sanarue gen. nov., sp., nov., a member of the family Cytophagaceae, isolated from a brackish lake in Hamamatsu Japan.</title>
        <authorList>
            <person name="Maejima Y."/>
            <person name="Iino T."/>
            <person name="Muraguchi Y."/>
            <person name="Fukuda K."/>
            <person name="Ohkuma M."/>
            <person name="Moriuchi R."/>
            <person name="Dohra H."/>
            <person name="Kimbara K."/>
            <person name="Shintani M."/>
        </authorList>
    </citation>
    <scope>NUCLEOTIDE SEQUENCE [LARGE SCALE GENOMIC DNA]</scope>
    <source>
        <strain evidence="7 8">Ys</strain>
    </source>
</reference>
<dbReference type="InterPro" id="IPR013324">
    <property type="entry name" value="RNA_pol_sigma_r3/r4-like"/>
</dbReference>
<dbReference type="SUPFAM" id="SSF88946">
    <property type="entry name" value="Sigma2 domain of RNA polymerase sigma factors"/>
    <property type="match status" value="1"/>
</dbReference>
<accession>A0A401U5L8</accession>
<evidence type="ECO:0000259" key="6">
    <source>
        <dbReference type="Pfam" id="PF08281"/>
    </source>
</evidence>
<dbReference type="InterPro" id="IPR014284">
    <property type="entry name" value="RNA_pol_sigma-70_dom"/>
</dbReference>
<evidence type="ECO:0000256" key="2">
    <source>
        <dbReference type="ARBA" id="ARBA00023015"/>
    </source>
</evidence>
<keyword evidence="3" id="KW-0731">Sigma factor</keyword>
<dbReference type="Pfam" id="PF04542">
    <property type="entry name" value="Sigma70_r2"/>
    <property type="match status" value="1"/>
</dbReference>
<evidence type="ECO:0000259" key="5">
    <source>
        <dbReference type="Pfam" id="PF04542"/>
    </source>
</evidence>
<evidence type="ECO:0000256" key="4">
    <source>
        <dbReference type="ARBA" id="ARBA00023163"/>
    </source>
</evidence>
<dbReference type="RefSeq" id="WP_127120860.1">
    <property type="nucleotide sequence ID" value="NZ_BHXQ01000001.1"/>
</dbReference>
<sequence>MTDYQHLHQDLIDRCKNGDDRAFQSLYKLYAKAMYNVSFRITAREEDAQDAVQESFISAYRNIQHYRGDSSFGAWIKRIVVNRSINIIRTKKAELWPEDERFDIEEQEAPEVYKEDMTVERIRMAIMNLPDGYRSVVSLYLLEGYDHEEIATILGISESTSKSQLNRAKARLREQLTMKV</sequence>
<evidence type="ECO:0000313" key="8">
    <source>
        <dbReference type="Proteomes" id="UP000288227"/>
    </source>
</evidence>
<dbReference type="GO" id="GO:0006352">
    <property type="term" value="P:DNA-templated transcription initiation"/>
    <property type="evidence" value="ECO:0007669"/>
    <property type="project" value="InterPro"/>
</dbReference>
<dbReference type="EMBL" id="BHXQ01000001">
    <property type="protein sequence ID" value="GCC50211.1"/>
    <property type="molecule type" value="Genomic_DNA"/>
</dbReference>
<gene>
    <name evidence="7" type="ORF">SanaruYs_04260</name>
</gene>
<protein>
    <submittedName>
        <fullName evidence="7">RNA polymerase sigma factor</fullName>
    </submittedName>
</protein>
<dbReference type="OrthoDB" id="941544at2"/>